<dbReference type="PANTHER" id="PTHR36351">
    <property type="entry name" value="EMBRYO SAC DEVELOPMENT ARREST 12"/>
    <property type="match status" value="1"/>
</dbReference>
<protein>
    <recommendedName>
        <fullName evidence="1">DUF7138 domain-containing protein</fullName>
    </recommendedName>
</protein>
<accession>A0AAP0CQH3</accession>
<dbReference type="AlphaFoldDB" id="A0AAP0CQH3"/>
<comment type="caution">
    <text evidence="2">The sequence shown here is derived from an EMBL/GenBank/DDBJ whole genome shotgun (WGS) entry which is preliminary data.</text>
</comment>
<dbReference type="PANTHER" id="PTHR36351:SF1">
    <property type="entry name" value="EMBRYO SAC DEVELOPMENT ARREST 12"/>
    <property type="match status" value="1"/>
</dbReference>
<reference evidence="2 3" key="1">
    <citation type="submission" date="2024-04" db="EMBL/GenBank/DDBJ databases">
        <title>The reference genome of an endangered Asteraceae, Deinandra increscens subsp. villosa, native to the Central Coast of California.</title>
        <authorList>
            <person name="Guilliams M."/>
            <person name="Hasenstab-Lehman K."/>
            <person name="Meyer R."/>
            <person name="Mcevoy S."/>
        </authorList>
    </citation>
    <scope>NUCLEOTIDE SEQUENCE [LARGE SCALE GENOMIC DNA]</scope>
    <source>
        <tissue evidence="2">Leaf</tissue>
    </source>
</reference>
<dbReference type="InterPro" id="IPR055562">
    <property type="entry name" value="DUF7138"/>
</dbReference>
<organism evidence="2 3">
    <name type="scientific">Deinandra increscens subsp. villosa</name>
    <dbReference type="NCBI Taxonomy" id="3103831"/>
    <lineage>
        <taxon>Eukaryota</taxon>
        <taxon>Viridiplantae</taxon>
        <taxon>Streptophyta</taxon>
        <taxon>Embryophyta</taxon>
        <taxon>Tracheophyta</taxon>
        <taxon>Spermatophyta</taxon>
        <taxon>Magnoliopsida</taxon>
        <taxon>eudicotyledons</taxon>
        <taxon>Gunneridae</taxon>
        <taxon>Pentapetalae</taxon>
        <taxon>asterids</taxon>
        <taxon>campanulids</taxon>
        <taxon>Asterales</taxon>
        <taxon>Asteraceae</taxon>
        <taxon>Asteroideae</taxon>
        <taxon>Heliantheae alliance</taxon>
        <taxon>Madieae</taxon>
        <taxon>Madiinae</taxon>
        <taxon>Deinandra</taxon>
    </lineage>
</organism>
<sequence>MVEADDDPAATAAFPVVLFDGERETNVGSIEIRPDLVYKEFQTILSRMIGISYNNLTSYLVDSKKSKVSPDRRKILITGKANFAAVVRETNCFFLVVLKRSRRDRRRKPVKQIGFRFDFDFPSPILISPDDLSRISWNHHHHLHNHHDFCFYDDRFHDLLMRRENYNYMNMILNSGYRFDSPSNMNFPRIEDENPRVFQSNLNRSLCEDCTVAQKQGEVAEFHLCVYDEVVVGGFRSPAGPVARPL</sequence>
<keyword evidence="3" id="KW-1185">Reference proteome</keyword>
<gene>
    <name evidence="2" type="ORF">SSX86_023540</name>
</gene>
<evidence type="ECO:0000313" key="3">
    <source>
        <dbReference type="Proteomes" id="UP001408789"/>
    </source>
</evidence>
<dbReference type="EMBL" id="JBCNJP010000023">
    <property type="protein sequence ID" value="KAK9058698.1"/>
    <property type="molecule type" value="Genomic_DNA"/>
</dbReference>
<dbReference type="Pfam" id="PF23596">
    <property type="entry name" value="DUF7138"/>
    <property type="match status" value="1"/>
</dbReference>
<evidence type="ECO:0000313" key="2">
    <source>
        <dbReference type="EMBL" id="KAK9058698.1"/>
    </source>
</evidence>
<dbReference type="Proteomes" id="UP001408789">
    <property type="component" value="Unassembled WGS sequence"/>
</dbReference>
<proteinExistence type="predicted"/>
<feature type="domain" description="DUF7138" evidence="1">
    <location>
        <begin position="12"/>
        <end position="96"/>
    </location>
</feature>
<name>A0AAP0CQH3_9ASTR</name>
<evidence type="ECO:0000259" key="1">
    <source>
        <dbReference type="Pfam" id="PF23596"/>
    </source>
</evidence>